<dbReference type="Pfam" id="PF13519">
    <property type="entry name" value="VWA_2"/>
    <property type="match status" value="1"/>
</dbReference>
<dbReference type="SMART" id="SM00327">
    <property type="entry name" value="VWA"/>
    <property type="match status" value="1"/>
</dbReference>
<dbReference type="PANTHER" id="PTHR10579">
    <property type="entry name" value="CALCIUM-ACTIVATED CHLORIDE CHANNEL REGULATOR"/>
    <property type="match status" value="1"/>
</dbReference>
<dbReference type="Pfam" id="PF13365">
    <property type="entry name" value="Trypsin_2"/>
    <property type="match status" value="1"/>
</dbReference>
<evidence type="ECO:0000313" key="4">
    <source>
        <dbReference type="Proteomes" id="UP001285441"/>
    </source>
</evidence>
<feature type="signal peptide" evidence="1">
    <location>
        <begin position="1"/>
        <end position="17"/>
    </location>
</feature>
<protein>
    <submittedName>
        <fullName evidence="3">von Willebrand factor type A</fullName>
    </submittedName>
</protein>
<dbReference type="SUPFAM" id="SSF50494">
    <property type="entry name" value="Trypsin-like serine proteases"/>
    <property type="match status" value="1"/>
</dbReference>
<evidence type="ECO:0000313" key="3">
    <source>
        <dbReference type="EMBL" id="KAK3368721.1"/>
    </source>
</evidence>
<feature type="chain" id="PRO_5042111155" evidence="1">
    <location>
        <begin position="18"/>
        <end position="1092"/>
    </location>
</feature>
<dbReference type="InterPro" id="IPR036465">
    <property type="entry name" value="vWFA_dom_sf"/>
</dbReference>
<accession>A0AAE0K2B4</accession>
<keyword evidence="4" id="KW-1185">Reference proteome</keyword>
<proteinExistence type="predicted"/>
<sequence length="1092" mass="115491">MKFRGLTCLSLLGVALAASEWLHNINPPMIGGCNALNVADNATAPRDLSHIVGVVQAQEPTLAIGPGSGLLSSPSGTWKLNIPANPVEGTKYLTLHFTGVSLPGNNRIEVDLGYATDVFHASDGADFWTRPINTKRLAPGTPVEVRYITDGASPPAGIAHIDFIGIGERHAGEPGHPSFSNCDPFLSDPQYLEPKYDPTWYCADPPQWENAACVPDPADIRAKIRRSVGMMIAPEWVTDAGQPLPEVDDRVLSTCTVTLIDPTEVILAGHCFEHNIDKEIEGASVTFDYETDCNGNRLVGYSPRFYKVKKRLNRQFNGQGDWARLLLAEPVVGVAPIQLRPNLPVVGEQVFGIHHPNGAVKKISLKHTSLATVVTSGALAIQVPATFHVSGGSSGSCLFDMAGRCLGVLSRGSPCQGTVESLLQYFPSATMLQNFAPPLPNPVTKDVVIVVDRSGSMSELDGTGRSKIEVARDAVSLFVQLIRAGVGNRVGLVSFSTTAATDLVLTPLTTASKLTLIGTSPFAGGKVGMLTPSGSTSIGDGLEKARVQLPAGGQNGRAILLMTDGMENTAPLISTITQNLNGITVHAIGFGSDANLDGTRLSNLASSHGGIYTRAESGVSLQKFFSQAFGNIFETGLLMDPELNLPSSVVVAPPQTFDVCREDALTVAVGWDKTAGFLGVNLTSPNEIVIGSLSAGTEAVDGRVWTYLRVPLPYAGTEQAGRWNVTVFRPPPSRITRLLRFLRRQSPPSLQYFVNVIPTGGPTLFKVPDNQTYYTGDVLNPSVFFGFVDDTFFPSSVEVTLSRPNISIGSLLSYVGLGKPVTIAGDIIPARQASVQNLTSAISLVDTVFELGNDANSTGYFEETGVYGSFLVDVLRTEGEYTLHFRAKGGNDSTVCEYARELLWSVHVEVGINASTTTATATGSGTVVIIPRDAYNNTLGPGKGDVFTVTGGKDTTVTGPVVDNGDGSYSVPVSVSGGGGPVVVITQPGRAPVEITTTTQGTGGVCAKCNPPPGLNLCHPTTSCSGTDKGTMCTCRPGYKAAKGVDAGQWRVNWAAGQEHRVYVTPGRECDVLCDEWWLGPNACAEVAVSAC</sequence>
<comment type="caution">
    <text evidence="3">The sequence shown here is derived from an EMBL/GenBank/DDBJ whole genome shotgun (WGS) entry which is preliminary data.</text>
</comment>
<dbReference type="Gene3D" id="2.40.10.10">
    <property type="entry name" value="Trypsin-like serine proteases"/>
    <property type="match status" value="1"/>
</dbReference>
<dbReference type="PROSITE" id="PS51257">
    <property type="entry name" value="PROKAR_LIPOPROTEIN"/>
    <property type="match status" value="1"/>
</dbReference>
<organism evidence="3 4">
    <name type="scientific">Podospora didyma</name>
    <dbReference type="NCBI Taxonomy" id="330526"/>
    <lineage>
        <taxon>Eukaryota</taxon>
        <taxon>Fungi</taxon>
        <taxon>Dikarya</taxon>
        <taxon>Ascomycota</taxon>
        <taxon>Pezizomycotina</taxon>
        <taxon>Sordariomycetes</taxon>
        <taxon>Sordariomycetidae</taxon>
        <taxon>Sordariales</taxon>
        <taxon>Podosporaceae</taxon>
        <taxon>Podospora</taxon>
    </lineage>
</organism>
<dbReference type="InterPro" id="IPR009003">
    <property type="entry name" value="Peptidase_S1_PA"/>
</dbReference>
<dbReference type="Gene3D" id="3.40.50.410">
    <property type="entry name" value="von Willebrand factor, type A domain"/>
    <property type="match status" value="1"/>
</dbReference>
<dbReference type="Proteomes" id="UP001285441">
    <property type="component" value="Unassembled WGS sequence"/>
</dbReference>
<dbReference type="PANTHER" id="PTHR10579:SF43">
    <property type="entry name" value="ZINC FINGER (C3HC4-TYPE RING FINGER) FAMILY PROTEIN"/>
    <property type="match status" value="1"/>
</dbReference>
<dbReference type="PROSITE" id="PS50234">
    <property type="entry name" value="VWFA"/>
    <property type="match status" value="1"/>
</dbReference>
<dbReference type="CDD" id="cd00198">
    <property type="entry name" value="vWFA"/>
    <property type="match status" value="1"/>
</dbReference>
<dbReference type="InterPro" id="IPR043504">
    <property type="entry name" value="Peptidase_S1_PA_chymotrypsin"/>
</dbReference>
<gene>
    <name evidence="3" type="ORF">B0H63DRAFT_535202</name>
</gene>
<dbReference type="AlphaFoldDB" id="A0AAE0K2B4"/>
<feature type="domain" description="VWFA" evidence="2">
    <location>
        <begin position="446"/>
        <end position="628"/>
    </location>
</feature>
<keyword evidence="1" id="KW-0732">Signal</keyword>
<reference evidence="3" key="1">
    <citation type="journal article" date="2023" name="Mol. Phylogenet. Evol.">
        <title>Genome-scale phylogeny and comparative genomics of the fungal order Sordariales.</title>
        <authorList>
            <person name="Hensen N."/>
            <person name="Bonometti L."/>
            <person name="Westerberg I."/>
            <person name="Brannstrom I.O."/>
            <person name="Guillou S."/>
            <person name="Cros-Aarteil S."/>
            <person name="Calhoun S."/>
            <person name="Haridas S."/>
            <person name="Kuo A."/>
            <person name="Mondo S."/>
            <person name="Pangilinan J."/>
            <person name="Riley R."/>
            <person name="LaButti K."/>
            <person name="Andreopoulos B."/>
            <person name="Lipzen A."/>
            <person name="Chen C."/>
            <person name="Yan M."/>
            <person name="Daum C."/>
            <person name="Ng V."/>
            <person name="Clum A."/>
            <person name="Steindorff A."/>
            <person name="Ohm R.A."/>
            <person name="Martin F."/>
            <person name="Silar P."/>
            <person name="Natvig D.O."/>
            <person name="Lalanne C."/>
            <person name="Gautier V."/>
            <person name="Ament-Velasquez S.L."/>
            <person name="Kruys A."/>
            <person name="Hutchinson M.I."/>
            <person name="Powell A.J."/>
            <person name="Barry K."/>
            <person name="Miller A.N."/>
            <person name="Grigoriev I.V."/>
            <person name="Debuchy R."/>
            <person name="Gladieux P."/>
            <person name="Hiltunen Thoren M."/>
            <person name="Johannesson H."/>
        </authorList>
    </citation>
    <scope>NUCLEOTIDE SEQUENCE</scope>
    <source>
        <strain evidence="3">CBS 232.78</strain>
    </source>
</reference>
<dbReference type="InterPro" id="IPR051266">
    <property type="entry name" value="CLCR"/>
</dbReference>
<name>A0AAE0K2B4_9PEZI</name>
<evidence type="ECO:0000256" key="1">
    <source>
        <dbReference type="SAM" id="SignalP"/>
    </source>
</evidence>
<evidence type="ECO:0000259" key="2">
    <source>
        <dbReference type="PROSITE" id="PS50234"/>
    </source>
</evidence>
<dbReference type="InterPro" id="IPR002035">
    <property type="entry name" value="VWF_A"/>
</dbReference>
<reference evidence="3" key="2">
    <citation type="submission" date="2023-06" db="EMBL/GenBank/DDBJ databases">
        <authorList>
            <consortium name="Lawrence Berkeley National Laboratory"/>
            <person name="Haridas S."/>
            <person name="Hensen N."/>
            <person name="Bonometti L."/>
            <person name="Westerberg I."/>
            <person name="Brannstrom I.O."/>
            <person name="Guillou S."/>
            <person name="Cros-Aarteil S."/>
            <person name="Calhoun S."/>
            <person name="Kuo A."/>
            <person name="Mondo S."/>
            <person name="Pangilinan J."/>
            <person name="Riley R."/>
            <person name="LaButti K."/>
            <person name="Andreopoulos B."/>
            <person name="Lipzen A."/>
            <person name="Chen C."/>
            <person name="Yanf M."/>
            <person name="Daum C."/>
            <person name="Ng V."/>
            <person name="Clum A."/>
            <person name="Steindorff A."/>
            <person name="Ohm R."/>
            <person name="Martin F."/>
            <person name="Silar P."/>
            <person name="Natvig D."/>
            <person name="Lalanne C."/>
            <person name="Gautier V."/>
            <person name="Ament-velasquez S.L."/>
            <person name="Kruys A."/>
            <person name="Hutchinson M.I."/>
            <person name="Powell A.J."/>
            <person name="Barry K."/>
            <person name="Miller A.N."/>
            <person name="Grigoriev I.V."/>
            <person name="Debuchy R."/>
            <person name="Gladieux P."/>
            <person name="Thoren M.H."/>
            <person name="Johannesson H."/>
        </authorList>
    </citation>
    <scope>NUCLEOTIDE SEQUENCE</scope>
    <source>
        <strain evidence="3">CBS 232.78</strain>
    </source>
</reference>
<dbReference type="SUPFAM" id="SSF53300">
    <property type="entry name" value="vWA-like"/>
    <property type="match status" value="1"/>
</dbReference>
<dbReference type="EMBL" id="JAULSW010000010">
    <property type="protein sequence ID" value="KAK3368721.1"/>
    <property type="molecule type" value="Genomic_DNA"/>
</dbReference>